<evidence type="ECO:0000313" key="4">
    <source>
        <dbReference type="Proteomes" id="UP001310594"/>
    </source>
</evidence>
<dbReference type="SUPFAM" id="SSF52047">
    <property type="entry name" value="RNI-like"/>
    <property type="match status" value="1"/>
</dbReference>
<reference evidence="3" key="1">
    <citation type="submission" date="2023-08" db="EMBL/GenBank/DDBJ databases">
        <title>Black Yeasts Isolated from many extreme environments.</title>
        <authorList>
            <person name="Coleine C."/>
            <person name="Stajich J.E."/>
            <person name="Selbmann L."/>
        </authorList>
    </citation>
    <scope>NUCLEOTIDE SEQUENCE</scope>
    <source>
        <strain evidence="3">CCFEE 5810</strain>
    </source>
</reference>
<dbReference type="EMBL" id="JAVRQU010000013">
    <property type="protein sequence ID" value="KAK5695924.1"/>
    <property type="molecule type" value="Genomic_DNA"/>
</dbReference>
<accession>A0AAN7W709</accession>
<sequence length="850" mass="96355">MRCRLSPDLSTVRTKRSVVQHDVYVSHSIRTRHSQHQLVGQYTEIDANGSIPTLPEEILQLVFTHLDLDASDDSSDDRRERTSNLVNISYVNKTFRRVVRPMLYRTLNIEEFHRERRRRFLRTLLEQPGTGKLVQHFNPGYWYTKYEHDQRQESAMPLSDDMKAVLLPCADAVGLPATLAYRLRWELEQGIEDAETALLVLLMPGLRLLELRCGQGYVRSLVQAVLPYAHLTELIEVSVSPGTGGQTYLNDLAPLLQLPALRTFRGFTVCADETSTSVARRDLPRLKQLHLDSCPLSETSFEAVLVAYPDLETLFWSADATLSDDTPCDGLGTTLRTYGLRLQDLHISWDTMDGWGLSHGPSAALGNLQGLNCLQHLHIAHRALFGQPPVMLLSHLTSILPFSLQTLSVVKIEPWNDDNDDSGTGDGSELEENEEDTWPVSQYATCFDSQMLELLRDKRYRELHSVKFERDEAFTLRDGADEAGWELSTVSESSAVDPYSEADVVNTLLATGYLQTFLYTIFIRAGDPKPAPGSPRFIRDRKRVFIFVILTYLCYTVYEADYQLRRAGDFYQDLGVPHSVSERELQSRFRRLTVQYHPDKVTSGSASEKAGVEAIYIHLKLARDTLVDPAKRFAYDRFGPEILQWRQSKTIRDFVITGVQRTAAYYAGSGGVLVLLSMLGYLQQGKFWRYIVMASLFVVEMHTMMSPTSPAVFDNVINPFLLVTGWRPLYLPFQMLELLRKLTLTFFIALSQLGPVLQGPQVADGDALSTQHLDRIDALAKAADQEVSRLAQLELMPFGNDQASTKNLRMSLKEWLVQNTIRNDPEVREAIKTVLDRRRQQGHISDSQSL</sequence>
<comment type="caution">
    <text evidence="3">The sequence shown here is derived from an EMBL/GenBank/DDBJ whole genome shotgun (WGS) entry which is preliminary data.</text>
</comment>
<dbReference type="Pfam" id="PF00226">
    <property type="entry name" value="DnaJ"/>
    <property type="match status" value="1"/>
</dbReference>
<feature type="domain" description="J" evidence="2">
    <location>
        <begin position="569"/>
        <end position="639"/>
    </location>
</feature>
<protein>
    <recommendedName>
        <fullName evidence="2">J domain-containing protein</fullName>
    </recommendedName>
</protein>
<name>A0AAN7W709_9PEZI</name>
<dbReference type="InterPro" id="IPR036869">
    <property type="entry name" value="J_dom_sf"/>
</dbReference>
<organism evidence="3 4">
    <name type="scientific">Elasticomyces elasticus</name>
    <dbReference type="NCBI Taxonomy" id="574655"/>
    <lineage>
        <taxon>Eukaryota</taxon>
        <taxon>Fungi</taxon>
        <taxon>Dikarya</taxon>
        <taxon>Ascomycota</taxon>
        <taxon>Pezizomycotina</taxon>
        <taxon>Dothideomycetes</taxon>
        <taxon>Dothideomycetidae</taxon>
        <taxon>Mycosphaerellales</taxon>
        <taxon>Teratosphaeriaceae</taxon>
        <taxon>Elasticomyces</taxon>
    </lineage>
</organism>
<dbReference type="InterPro" id="IPR050817">
    <property type="entry name" value="DjlA_DnaK_co-chaperone"/>
</dbReference>
<dbReference type="PRINTS" id="PR00625">
    <property type="entry name" value="JDOMAIN"/>
</dbReference>
<dbReference type="SUPFAM" id="SSF46565">
    <property type="entry name" value="Chaperone J-domain"/>
    <property type="match status" value="1"/>
</dbReference>
<dbReference type="Gene3D" id="1.10.287.110">
    <property type="entry name" value="DnaJ domain"/>
    <property type="match status" value="1"/>
</dbReference>
<dbReference type="AlphaFoldDB" id="A0AAN7W709"/>
<evidence type="ECO:0000313" key="3">
    <source>
        <dbReference type="EMBL" id="KAK5695924.1"/>
    </source>
</evidence>
<dbReference type="CDD" id="cd06257">
    <property type="entry name" value="DnaJ"/>
    <property type="match status" value="1"/>
</dbReference>
<dbReference type="Gene3D" id="3.80.10.10">
    <property type="entry name" value="Ribonuclease Inhibitor"/>
    <property type="match status" value="1"/>
</dbReference>
<proteinExistence type="predicted"/>
<gene>
    <name evidence="3" type="ORF">LTR97_008344</name>
</gene>
<feature type="region of interest" description="Disordered" evidence="1">
    <location>
        <begin position="415"/>
        <end position="436"/>
    </location>
</feature>
<evidence type="ECO:0000259" key="2">
    <source>
        <dbReference type="PROSITE" id="PS50076"/>
    </source>
</evidence>
<dbReference type="InterPro" id="IPR032675">
    <property type="entry name" value="LRR_dom_sf"/>
</dbReference>
<dbReference type="PANTHER" id="PTHR24074">
    <property type="entry name" value="CO-CHAPERONE PROTEIN DJLA"/>
    <property type="match status" value="1"/>
</dbReference>
<dbReference type="InterPro" id="IPR001623">
    <property type="entry name" value="DnaJ_domain"/>
</dbReference>
<evidence type="ECO:0000256" key="1">
    <source>
        <dbReference type="SAM" id="MobiDB-lite"/>
    </source>
</evidence>
<dbReference type="SMART" id="SM00271">
    <property type="entry name" value="DnaJ"/>
    <property type="match status" value="1"/>
</dbReference>
<dbReference type="Proteomes" id="UP001310594">
    <property type="component" value="Unassembled WGS sequence"/>
</dbReference>
<dbReference type="PROSITE" id="PS50076">
    <property type="entry name" value="DNAJ_2"/>
    <property type="match status" value="1"/>
</dbReference>